<dbReference type="PANTHER" id="PTHR11590:SF79">
    <property type="entry name" value="LOC100145475 PROTEIN"/>
    <property type="match status" value="1"/>
</dbReference>
<evidence type="ECO:0000259" key="1">
    <source>
        <dbReference type="SMART" id="SM00460"/>
    </source>
</evidence>
<sequence>WYYKGFKPVKYGQCWVYGGLLCTVLRCLGIPTRVITNFNSAHDKNSNLFLDLCYDSHATSNESQQDMIWNFHVWNESWFARNDLDPAYNGWQVMDATPLELSEGLYRCGPAPLVAI</sequence>
<reference evidence="2" key="1">
    <citation type="submission" date="2023-05" db="EMBL/GenBank/DDBJ databases">
        <authorList>
            <person name="Stuckert A."/>
        </authorList>
    </citation>
    <scope>NUCLEOTIDE SEQUENCE</scope>
</reference>
<dbReference type="Proteomes" id="UP001162483">
    <property type="component" value="Unassembled WGS sequence"/>
</dbReference>
<name>A0ABN9CAQ0_9NEOB</name>
<evidence type="ECO:0000313" key="3">
    <source>
        <dbReference type="Proteomes" id="UP001162483"/>
    </source>
</evidence>
<dbReference type="InterPro" id="IPR002931">
    <property type="entry name" value="Transglutaminase-like"/>
</dbReference>
<dbReference type="Gene3D" id="3.90.260.10">
    <property type="entry name" value="Transglutaminase-like"/>
    <property type="match status" value="1"/>
</dbReference>
<feature type="non-terminal residue" evidence="2">
    <location>
        <position position="116"/>
    </location>
</feature>
<dbReference type="EMBL" id="CATNWA010008516">
    <property type="protein sequence ID" value="CAI9556351.1"/>
    <property type="molecule type" value="Genomic_DNA"/>
</dbReference>
<organism evidence="2 3">
    <name type="scientific">Staurois parvus</name>
    <dbReference type="NCBI Taxonomy" id="386267"/>
    <lineage>
        <taxon>Eukaryota</taxon>
        <taxon>Metazoa</taxon>
        <taxon>Chordata</taxon>
        <taxon>Craniata</taxon>
        <taxon>Vertebrata</taxon>
        <taxon>Euteleostomi</taxon>
        <taxon>Amphibia</taxon>
        <taxon>Batrachia</taxon>
        <taxon>Anura</taxon>
        <taxon>Neobatrachia</taxon>
        <taxon>Ranoidea</taxon>
        <taxon>Ranidae</taxon>
        <taxon>Staurois</taxon>
    </lineage>
</organism>
<dbReference type="InterPro" id="IPR050779">
    <property type="entry name" value="Transglutaminase"/>
</dbReference>
<dbReference type="PANTHER" id="PTHR11590">
    <property type="entry name" value="PROTEIN-GLUTAMINE GAMMA-GLUTAMYLTRANSFERASE"/>
    <property type="match status" value="1"/>
</dbReference>
<keyword evidence="3" id="KW-1185">Reference proteome</keyword>
<comment type="caution">
    <text evidence="2">The sequence shown here is derived from an EMBL/GenBank/DDBJ whole genome shotgun (WGS) entry which is preliminary data.</text>
</comment>
<gene>
    <name evidence="2" type="ORF">SPARVUS_LOCUS4538525</name>
</gene>
<accession>A0ABN9CAQ0</accession>
<feature type="domain" description="Transglutaminase-like" evidence="1">
    <location>
        <begin position="6"/>
        <end position="98"/>
    </location>
</feature>
<dbReference type="InterPro" id="IPR036985">
    <property type="entry name" value="Transglutaminase-like_sf"/>
</dbReference>
<proteinExistence type="predicted"/>
<feature type="non-terminal residue" evidence="2">
    <location>
        <position position="1"/>
    </location>
</feature>
<dbReference type="SMART" id="SM00460">
    <property type="entry name" value="TGc"/>
    <property type="match status" value="1"/>
</dbReference>
<dbReference type="Pfam" id="PF01841">
    <property type="entry name" value="Transglut_core"/>
    <property type="match status" value="1"/>
</dbReference>
<evidence type="ECO:0000313" key="2">
    <source>
        <dbReference type="EMBL" id="CAI9556351.1"/>
    </source>
</evidence>
<protein>
    <recommendedName>
        <fullName evidence="1">Transglutaminase-like domain-containing protein</fullName>
    </recommendedName>
</protein>
<dbReference type="SUPFAM" id="SSF54001">
    <property type="entry name" value="Cysteine proteinases"/>
    <property type="match status" value="1"/>
</dbReference>
<dbReference type="InterPro" id="IPR038765">
    <property type="entry name" value="Papain-like_cys_pep_sf"/>
</dbReference>